<dbReference type="AlphaFoldDB" id="A0A6A6DX80"/>
<name>A0A6A6DX80_9PEZI</name>
<dbReference type="Proteomes" id="UP000800200">
    <property type="component" value="Unassembled WGS sequence"/>
</dbReference>
<evidence type="ECO:0000313" key="2">
    <source>
        <dbReference type="Proteomes" id="UP000800200"/>
    </source>
</evidence>
<dbReference type="EMBL" id="ML994649">
    <property type="protein sequence ID" value="KAF2182286.1"/>
    <property type="molecule type" value="Genomic_DNA"/>
</dbReference>
<protein>
    <submittedName>
        <fullName evidence="1">Uncharacterized protein</fullName>
    </submittedName>
</protein>
<accession>A0A6A6DX80</accession>
<gene>
    <name evidence="1" type="ORF">K469DRAFT_691506</name>
</gene>
<proteinExistence type="predicted"/>
<sequence>MQTILKVYRLPADPEVLLPAVIHRDSVGEPHVALRYPVVGLPRTPDRNNCTTSEIVLVFAGNISADRPIPTRKMYAFLPIRDYGFKFAIHAGFIFVSNRQDFKQNAWNDALVEHISHAMMSAVILFKSRRSGL</sequence>
<dbReference type="OrthoDB" id="1262810at2759"/>
<evidence type="ECO:0000313" key="1">
    <source>
        <dbReference type="EMBL" id="KAF2182286.1"/>
    </source>
</evidence>
<keyword evidence="2" id="KW-1185">Reference proteome</keyword>
<reference evidence="1" key="1">
    <citation type="journal article" date="2020" name="Stud. Mycol.">
        <title>101 Dothideomycetes genomes: a test case for predicting lifestyles and emergence of pathogens.</title>
        <authorList>
            <person name="Haridas S."/>
            <person name="Albert R."/>
            <person name="Binder M."/>
            <person name="Bloem J."/>
            <person name="Labutti K."/>
            <person name="Salamov A."/>
            <person name="Andreopoulos B."/>
            <person name="Baker S."/>
            <person name="Barry K."/>
            <person name="Bills G."/>
            <person name="Bluhm B."/>
            <person name="Cannon C."/>
            <person name="Castanera R."/>
            <person name="Culley D."/>
            <person name="Daum C."/>
            <person name="Ezra D."/>
            <person name="Gonzalez J."/>
            <person name="Henrissat B."/>
            <person name="Kuo A."/>
            <person name="Liang C."/>
            <person name="Lipzen A."/>
            <person name="Lutzoni F."/>
            <person name="Magnuson J."/>
            <person name="Mondo S."/>
            <person name="Nolan M."/>
            <person name="Ohm R."/>
            <person name="Pangilinan J."/>
            <person name="Park H.-J."/>
            <person name="Ramirez L."/>
            <person name="Alfaro M."/>
            <person name="Sun H."/>
            <person name="Tritt A."/>
            <person name="Yoshinaga Y."/>
            <person name="Zwiers L.-H."/>
            <person name="Turgeon B."/>
            <person name="Goodwin S."/>
            <person name="Spatafora J."/>
            <person name="Crous P."/>
            <person name="Grigoriev I."/>
        </authorList>
    </citation>
    <scope>NUCLEOTIDE SEQUENCE</scope>
    <source>
        <strain evidence="1">CBS 207.26</strain>
    </source>
</reference>
<organism evidence="1 2">
    <name type="scientific">Zopfia rhizophila CBS 207.26</name>
    <dbReference type="NCBI Taxonomy" id="1314779"/>
    <lineage>
        <taxon>Eukaryota</taxon>
        <taxon>Fungi</taxon>
        <taxon>Dikarya</taxon>
        <taxon>Ascomycota</taxon>
        <taxon>Pezizomycotina</taxon>
        <taxon>Dothideomycetes</taxon>
        <taxon>Dothideomycetes incertae sedis</taxon>
        <taxon>Zopfiaceae</taxon>
        <taxon>Zopfia</taxon>
    </lineage>
</organism>